<accession>A0AAV3YH58</accession>
<protein>
    <submittedName>
        <fullName evidence="1">Uncharacterized protein</fullName>
    </submittedName>
</protein>
<dbReference type="EMBL" id="BLXT01000975">
    <property type="protein sequence ID" value="GFN81849.1"/>
    <property type="molecule type" value="Genomic_DNA"/>
</dbReference>
<gene>
    <name evidence="1" type="ORF">PoB_000835500</name>
</gene>
<evidence type="ECO:0000313" key="2">
    <source>
        <dbReference type="Proteomes" id="UP000735302"/>
    </source>
</evidence>
<dbReference type="AlphaFoldDB" id="A0AAV3YH58"/>
<organism evidence="1 2">
    <name type="scientific">Plakobranchus ocellatus</name>
    <dbReference type="NCBI Taxonomy" id="259542"/>
    <lineage>
        <taxon>Eukaryota</taxon>
        <taxon>Metazoa</taxon>
        <taxon>Spiralia</taxon>
        <taxon>Lophotrochozoa</taxon>
        <taxon>Mollusca</taxon>
        <taxon>Gastropoda</taxon>
        <taxon>Heterobranchia</taxon>
        <taxon>Euthyneura</taxon>
        <taxon>Panpulmonata</taxon>
        <taxon>Sacoglossa</taxon>
        <taxon>Placobranchoidea</taxon>
        <taxon>Plakobranchidae</taxon>
        <taxon>Plakobranchus</taxon>
    </lineage>
</organism>
<evidence type="ECO:0000313" key="1">
    <source>
        <dbReference type="EMBL" id="GFN81849.1"/>
    </source>
</evidence>
<name>A0AAV3YH58_9GAST</name>
<keyword evidence="2" id="KW-1185">Reference proteome</keyword>
<reference evidence="1 2" key="1">
    <citation type="journal article" date="2021" name="Elife">
        <title>Chloroplast acquisition without the gene transfer in kleptoplastic sea slugs, Plakobranchus ocellatus.</title>
        <authorList>
            <person name="Maeda T."/>
            <person name="Takahashi S."/>
            <person name="Yoshida T."/>
            <person name="Shimamura S."/>
            <person name="Takaki Y."/>
            <person name="Nagai Y."/>
            <person name="Toyoda A."/>
            <person name="Suzuki Y."/>
            <person name="Arimoto A."/>
            <person name="Ishii H."/>
            <person name="Satoh N."/>
            <person name="Nishiyama T."/>
            <person name="Hasebe M."/>
            <person name="Maruyama T."/>
            <person name="Minagawa J."/>
            <person name="Obokata J."/>
            <person name="Shigenobu S."/>
        </authorList>
    </citation>
    <scope>NUCLEOTIDE SEQUENCE [LARGE SCALE GENOMIC DNA]</scope>
</reference>
<dbReference type="Proteomes" id="UP000735302">
    <property type="component" value="Unassembled WGS sequence"/>
</dbReference>
<comment type="caution">
    <text evidence="1">The sequence shown here is derived from an EMBL/GenBank/DDBJ whole genome shotgun (WGS) entry which is preliminary data.</text>
</comment>
<sequence length="133" mass="15265">MRRMGVHYIFKDLVEHYFDADCCCNFVLACSPVAASRIRSGWEGRDGESWMCRGCYLDTSIPSRHGRVVKKSGHYFTLDNTRLYMFQRMEEEGHCKLVPVDIVMLKKVPEAVQNMMVLPPGVEGEHVNSLVSY</sequence>
<proteinExistence type="predicted"/>